<keyword evidence="1" id="KW-1185">Reference proteome</keyword>
<dbReference type="AlphaFoldDB" id="A0A1I7WAB4"/>
<sequence length="72" mass="8879">MRLFCQTTPFEYKEIFLFQVPALEHLTHIKYIYLNNEIVSIAYNFRTLNICQAYRKKLSKLFVTRRHLFLKY</sequence>
<organism evidence="1 2">
    <name type="scientific">Heterorhabditis bacteriophora</name>
    <name type="common">Entomopathogenic nematode worm</name>
    <dbReference type="NCBI Taxonomy" id="37862"/>
    <lineage>
        <taxon>Eukaryota</taxon>
        <taxon>Metazoa</taxon>
        <taxon>Ecdysozoa</taxon>
        <taxon>Nematoda</taxon>
        <taxon>Chromadorea</taxon>
        <taxon>Rhabditida</taxon>
        <taxon>Rhabditina</taxon>
        <taxon>Rhabditomorpha</taxon>
        <taxon>Strongyloidea</taxon>
        <taxon>Heterorhabditidae</taxon>
        <taxon>Heterorhabditis</taxon>
    </lineage>
</organism>
<name>A0A1I7WAB4_HETBA</name>
<proteinExistence type="predicted"/>
<reference evidence="2" key="1">
    <citation type="submission" date="2016-11" db="UniProtKB">
        <authorList>
            <consortium name="WormBaseParasite"/>
        </authorList>
    </citation>
    <scope>IDENTIFICATION</scope>
</reference>
<evidence type="ECO:0000313" key="1">
    <source>
        <dbReference type="Proteomes" id="UP000095283"/>
    </source>
</evidence>
<dbReference type="Proteomes" id="UP000095283">
    <property type="component" value="Unplaced"/>
</dbReference>
<accession>A0A1I7WAB4</accession>
<dbReference type="WBParaSite" id="Hba_01620">
    <property type="protein sequence ID" value="Hba_01620"/>
    <property type="gene ID" value="Hba_01620"/>
</dbReference>
<protein>
    <submittedName>
        <fullName evidence="2">Ovule protein</fullName>
    </submittedName>
</protein>
<evidence type="ECO:0000313" key="2">
    <source>
        <dbReference type="WBParaSite" id="Hba_01620"/>
    </source>
</evidence>